<protein>
    <submittedName>
        <fullName evidence="2">Uncharacterized protein</fullName>
    </submittedName>
</protein>
<feature type="region of interest" description="Disordered" evidence="1">
    <location>
        <begin position="140"/>
        <end position="182"/>
    </location>
</feature>
<feature type="compositionally biased region" description="Basic residues" evidence="1">
    <location>
        <begin position="153"/>
        <end position="164"/>
    </location>
</feature>
<dbReference type="HOGENOM" id="CLU_1310889_0_0_1"/>
<dbReference type="InParanoid" id="K1VFL4"/>
<keyword evidence="3" id="KW-1185">Reference proteome</keyword>
<organism evidence="2 3">
    <name type="scientific">Trichosporon asahii var. asahii (strain CBS 8904)</name>
    <name type="common">Yeast</name>
    <dbReference type="NCBI Taxonomy" id="1220162"/>
    <lineage>
        <taxon>Eukaryota</taxon>
        <taxon>Fungi</taxon>
        <taxon>Dikarya</taxon>
        <taxon>Basidiomycota</taxon>
        <taxon>Agaricomycotina</taxon>
        <taxon>Tremellomycetes</taxon>
        <taxon>Trichosporonales</taxon>
        <taxon>Trichosporonaceae</taxon>
        <taxon>Trichosporon</taxon>
    </lineage>
</organism>
<dbReference type="Proteomes" id="UP000006757">
    <property type="component" value="Unassembled WGS sequence"/>
</dbReference>
<evidence type="ECO:0000313" key="3">
    <source>
        <dbReference type="Proteomes" id="UP000006757"/>
    </source>
</evidence>
<evidence type="ECO:0000313" key="2">
    <source>
        <dbReference type="EMBL" id="EKC99585.1"/>
    </source>
</evidence>
<evidence type="ECO:0000256" key="1">
    <source>
        <dbReference type="SAM" id="MobiDB-lite"/>
    </source>
</evidence>
<proteinExistence type="predicted"/>
<accession>K1VFL4</accession>
<reference evidence="2 3" key="1">
    <citation type="journal article" date="2012" name="Eukaryot. Cell">
        <title>Genome sequence of the Trichosporon asahii environmental strain CBS 8904.</title>
        <authorList>
            <person name="Yang R.Y."/>
            <person name="Li H.T."/>
            <person name="Zhu H."/>
            <person name="Zhou G.P."/>
            <person name="Wang M."/>
            <person name="Wang L."/>
        </authorList>
    </citation>
    <scope>NUCLEOTIDE SEQUENCE [LARGE SCALE GENOMIC DNA]</scope>
    <source>
        <strain evidence="2 3">CBS 8904</strain>
    </source>
</reference>
<dbReference type="EMBL" id="AMBO01000368">
    <property type="protein sequence ID" value="EKC99585.1"/>
    <property type="molecule type" value="Genomic_DNA"/>
</dbReference>
<gene>
    <name evidence="2" type="ORF">A1Q2_06121</name>
</gene>
<dbReference type="AlphaFoldDB" id="K1VFL4"/>
<name>K1VFL4_TRIAC</name>
<sequence length="210" mass="23096">MSIDEDDSMEVDEFPLVVNHHPFTFDDIDAKSPVTAPNAIHSGTAHPTTYPTMRWERAALWSTDTLSIQGSAASAFAKSNAGPRWKHTPLPALPSISTALTKRTDVKSFRSCLKLKRKRRNRARKKARAVRHALLADAKTDDVGGNGAESKGKVRKRKSKKKGRAKENTDKQAKATVNGRMKAVKRRLAELARRIGGPPIKGLHDLASTD</sequence>
<comment type="caution">
    <text evidence="2">The sequence shown here is derived from an EMBL/GenBank/DDBJ whole genome shotgun (WGS) entry which is preliminary data.</text>
</comment>